<comment type="caution">
    <text evidence="1">The sequence shown here is derived from an EMBL/GenBank/DDBJ whole genome shotgun (WGS) entry which is preliminary data.</text>
</comment>
<sequence length="75" mass="8644">MTAHKAQGKTMDAVLVDLESTRGTESPYVMISRATSLDAIFILRPFRQERIRCHPSQDVRAEFKRLEILTHQTLM</sequence>
<accession>A0AAD6Y447</accession>
<protein>
    <recommendedName>
        <fullName evidence="3">UvrD-like helicase C-terminal domain-containing protein</fullName>
    </recommendedName>
</protein>
<evidence type="ECO:0008006" key="3">
    <source>
        <dbReference type="Google" id="ProtNLM"/>
    </source>
</evidence>
<organism evidence="1 2">
    <name type="scientific">Mycena pura</name>
    <dbReference type="NCBI Taxonomy" id="153505"/>
    <lineage>
        <taxon>Eukaryota</taxon>
        <taxon>Fungi</taxon>
        <taxon>Dikarya</taxon>
        <taxon>Basidiomycota</taxon>
        <taxon>Agaricomycotina</taxon>
        <taxon>Agaricomycetes</taxon>
        <taxon>Agaricomycetidae</taxon>
        <taxon>Agaricales</taxon>
        <taxon>Marasmiineae</taxon>
        <taxon>Mycenaceae</taxon>
        <taxon>Mycena</taxon>
    </lineage>
</organism>
<dbReference type="Proteomes" id="UP001219525">
    <property type="component" value="Unassembled WGS sequence"/>
</dbReference>
<gene>
    <name evidence="1" type="ORF">GGX14DRAFT_312508</name>
</gene>
<dbReference type="SUPFAM" id="SSF52540">
    <property type="entry name" value="P-loop containing nucleoside triphosphate hydrolases"/>
    <property type="match status" value="1"/>
</dbReference>
<evidence type="ECO:0000313" key="2">
    <source>
        <dbReference type="Proteomes" id="UP001219525"/>
    </source>
</evidence>
<dbReference type="AlphaFoldDB" id="A0AAD6Y447"/>
<dbReference type="EMBL" id="JARJCW010000063">
    <property type="protein sequence ID" value="KAJ7200364.1"/>
    <property type="molecule type" value="Genomic_DNA"/>
</dbReference>
<dbReference type="InterPro" id="IPR027417">
    <property type="entry name" value="P-loop_NTPase"/>
</dbReference>
<reference evidence="1" key="1">
    <citation type="submission" date="2023-03" db="EMBL/GenBank/DDBJ databases">
        <title>Massive genome expansion in bonnet fungi (Mycena s.s.) driven by repeated elements and novel gene families across ecological guilds.</title>
        <authorList>
            <consortium name="Lawrence Berkeley National Laboratory"/>
            <person name="Harder C.B."/>
            <person name="Miyauchi S."/>
            <person name="Viragh M."/>
            <person name="Kuo A."/>
            <person name="Thoen E."/>
            <person name="Andreopoulos B."/>
            <person name="Lu D."/>
            <person name="Skrede I."/>
            <person name="Drula E."/>
            <person name="Henrissat B."/>
            <person name="Morin E."/>
            <person name="Kohler A."/>
            <person name="Barry K."/>
            <person name="LaButti K."/>
            <person name="Morin E."/>
            <person name="Salamov A."/>
            <person name="Lipzen A."/>
            <person name="Mereny Z."/>
            <person name="Hegedus B."/>
            <person name="Baldrian P."/>
            <person name="Stursova M."/>
            <person name="Weitz H."/>
            <person name="Taylor A."/>
            <person name="Grigoriev I.V."/>
            <person name="Nagy L.G."/>
            <person name="Martin F."/>
            <person name="Kauserud H."/>
        </authorList>
    </citation>
    <scope>NUCLEOTIDE SEQUENCE</scope>
    <source>
        <strain evidence="1">9144</strain>
    </source>
</reference>
<keyword evidence="2" id="KW-1185">Reference proteome</keyword>
<evidence type="ECO:0000313" key="1">
    <source>
        <dbReference type="EMBL" id="KAJ7200364.1"/>
    </source>
</evidence>
<feature type="non-terminal residue" evidence="1">
    <location>
        <position position="75"/>
    </location>
</feature>
<proteinExistence type="predicted"/>
<name>A0AAD6Y447_9AGAR</name>